<evidence type="ECO:0000313" key="3">
    <source>
        <dbReference type="Proteomes" id="UP000288216"/>
    </source>
</evidence>
<proteinExistence type="predicted"/>
<name>A0A401Q0I0_SCYTO</name>
<dbReference type="Proteomes" id="UP000288216">
    <property type="component" value="Unassembled WGS sequence"/>
</dbReference>
<protein>
    <submittedName>
        <fullName evidence="2">Uncharacterized protein</fullName>
    </submittedName>
</protein>
<organism evidence="2 3">
    <name type="scientific">Scyliorhinus torazame</name>
    <name type="common">Cloudy catshark</name>
    <name type="synonym">Catulus torazame</name>
    <dbReference type="NCBI Taxonomy" id="75743"/>
    <lineage>
        <taxon>Eukaryota</taxon>
        <taxon>Metazoa</taxon>
        <taxon>Chordata</taxon>
        <taxon>Craniata</taxon>
        <taxon>Vertebrata</taxon>
        <taxon>Chondrichthyes</taxon>
        <taxon>Elasmobranchii</taxon>
        <taxon>Galeomorphii</taxon>
        <taxon>Galeoidea</taxon>
        <taxon>Carcharhiniformes</taxon>
        <taxon>Scyliorhinidae</taxon>
        <taxon>Scyliorhinus</taxon>
    </lineage>
</organism>
<dbReference type="AlphaFoldDB" id="A0A401Q0I0"/>
<accession>A0A401Q0I0</accession>
<dbReference type="EMBL" id="BFAA01014517">
    <property type="protein sequence ID" value="GCB78885.1"/>
    <property type="molecule type" value="Genomic_DNA"/>
</dbReference>
<evidence type="ECO:0000256" key="1">
    <source>
        <dbReference type="SAM" id="MobiDB-lite"/>
    </source>
</evidence>
<feature type="compositionally biased region" description="Basic and acidic residues" evidence="1">
    <location>
        <begin position="14"/>
        <end position="26"/>
    </location>
</feature>
<sequence>MQKRLPLTKMAAAAHHDEQSASHKDGGAPARAAVAASHKDGGCGLDRSQESVTSPHDDLAPDLDRGKEENIGTRETQLSQVCRC</sequence>
<gene>
    <name evidence="2" type="ORF">scyTo_0019469</name>
</gene>
<keyword evidence="3" id="KW-1185">Reference proteome</keyword>
<feature type="compositionally biased region" description="Basic and acidic residues" evidence="1">
    <location>
        <begin position="55"/>
        <end position="72"/>
    </location>
</feature>
<reference evidence="2 3" key="1">
    <citation type="journal article" date="2018" name="Nat. Ecol. Evol.">
        <title>Shark genomes provide insights into elasmobranch evolution and the origin of vertebrates.</title>
        <authorList>
            <person name="Hara Y"/>
            <person name="Yamaguchi K"/>
            <person name="Onimaru K"/>
            <person name="Kadota M"/>
            <person name="Koyanagi M"/>
            <person name="Keeley SD"/>
            <person name="Tatsumi K"/>
            <person name="Tanaka K"/>
            <person name="Motone F"/>
            <person name="Kageyama Y"/>
            <person name="Nozu R"/>
            <person name="Adachi N"/>
            <person name="Nishimura O"/>
            <person name="Nakagawa R"/>
            <person name="Tanegashima C"/>
            <person name="Kiyatake I"/>
            <person name="Matsumoto R"/>
            <person name="Murakumo K"/>
            <person name="Nishida K"/>
            <person name="Terakita A"/>
            <person name="Kuratani S"/>
            <person name="Sato K"/>
            <person name="Hyodo S Kuraku.S."/>
        </authorList>
    </citation>
    <scope>NUCLEOTIDE SEQUENCE [LARGE SCALE GENOMIC DNA]</scope>
</reference>
<evidence type="ECO:0000313" key="2">
    <source>
        <dbReference type="EMBL" id="GCB78885.1"/>
    </source>
</evidence>
<comment type="caution">
    <text evidence="2">The sequence shown here is derived from an EMBL/GenBank/DDBJ whole genome shotgun (WGS) entry which is preliminary data.</text>
</comment>
<feature type="compositionally biased region" description="Polar residues" evidence="1">
    <location>
        <begin position="73"/>
        <end position="84"/>
    </location>
</feature>
<feature type="region of interest" description="Disordered" evidence="1">
    <location>
        <begin position="1"/>
        <end position="84"/>
    </location>
</feature>